<dbReference type="Pfam" id="PF00801">
    <property type="entry name" value="PKD"/>
    <property type="match status" value="1"/>
</dbReference>
<gene>
    <name evidence="4" type="ORF">SPHA_23993</name>
</gene>
<comment type="caution">
    <text evidence="4">The sequence shown here is derived from an EMBL/GenBank/DDBJ whole genome shotgun (WGS) entry which is preliminary data.</text>
</comment>
<feature type="transmembrane region" description="Helical" evidence="2">
    <location>
        <begin position="518"/>
        <end position="542"/>
    </location>
</feature>
<dbReference type="AlphaFoldDB" id="A0A812BTT8"/>
<reference evidence="4" key="1">
    <citation type="submission" date="2021-01" db="EMBL/GenBank/DDBJ databases">
        <authorList>
            <person name="Li R."/>
            <person name="Bekaert M."/>
        </authorList>
    </citation>
    <scope>NUCLEOTIDE SEQUENCE</scope>
    <source>
        <strain evidence="4">Farmed</strain>
    </source>
</reference>
<dbReference type="InterPro" id="IPR000601">
    <property type="entry name" value="PKD_dom"/>
</dbReference>
<dbReference type="EMBL" id="CAHIKZ030000890">
    <property type="protein sequence ID" value="CAE1243734.1"/>
    <property type="molecule type" value="Genomic_DNA"/>
</dbReference>
<evidence type="ECO:0000256" key="2">
    <source>
        <dbReference type="SAM" id="Phobius"/>
    </source>
</evidence>
<dbReference type="InterPro" id="IPR022409">
    <property type="entry name" value="PKD/Chitinase_dom"/>
</dbReference>
<dbReference type="Gene3D" id="2.60.40.10">
    <property type="entry name" value="Immunoglobulins"/>
    <property type="match status" value="2"/>
</dbReference>
<feature type="transmembrane region" description="Helical" evidence="2">
    <location>
        <begin position="623"/>
        <end position="649"/>
    </location>
</feature>
<comment type="subcellular location">
    <subcellularLocation>
        <location evidence="1">Membrane</location>
        <topology evidence="1">Single-pass membrane protein</topology>
    </subcellularLocation>
</comment>
<dbReference type="InterPro" id="IPR031777">
    <property type="entry name" value="Sortilin_C"/>
</dbReference>
<evidence type="ECO:0000256" key="1">
    <source>
        <dbReference type="ARBA" id="ARBA00004167"/>
    </source>
</evidence>
<dbReference type="InterPro" id="IPR013783">
    <property type="entry name" value="Ig-like_fold"/>
</dbReference>
<sequence length="675" mass="76699">MAGCSIGDHLYLSIYLSIYQDLMQLEFTNRDHIIHIQHCFIATNTHCVPLYIYLSIYLSRCIIYAHKFPSKGWILIKANFSSILTRHCTPDDYEKWTPVEQITNGCILGRKLTFERKKQFSECNNGRDYERPINISICQCTAEDFECDFGYEQTNEEKCKPASWFDVDRPVFDCPENEHFNKSRGYRKVGGDYCVGGVSSKKKYQHVLTKCPVIAPAGLQLLTAKPVIATQSVIKFNLTQATGSVLTTNYTVDFGDGTIKYYTGPTVLSNQLSHMYTHHGTFTVTATARNENGSSTATCVIHAEDEIEKFSVESLYGAQVQHPTIFNTVVRGRHMTASNIGNVHYVWHFGDEEFRLPLLTWEKNVSHVYTQPGTYIATIEAINSVSSAYVQIPIKVYNYIKRIQVTFSSNVDLINENNLHWRSWLKTQLQEKVAEFLHINQNRLIVFVRHELPPRADVTLLPHDPLLAVDENTDQLVEKLIRSVKQEKLKIQWLDNTIKVTGASVKDEATNKQIRRNMLPIIIAAPVLALSLVIVVLVFLYYRRKFHHVQRYSFLQARDAADSLLEDDDDDPPLDPNPNFSHIEMTEEQTDAVGGGGLVDPVLVMMPGGHSQSNLTDPHALRFFLFSPSLITSSFSLVPTISLLFYLFASSSHPPLSSSSNSPFFNFLFFFCHSH</sequence>
<dbReference type="GO" id="GO:0016020">
    <property type="term" value="C:membrane"/>
    <property type="evidence" value="ECO:0007669"/>
    <property type="project" value="UniProtKB-SubCell"/>
</dbReference>
<feature type="domain" description="PKD" evidence="3">
    <location>
        <begin position="240"/>
        <end position="298"/>
    </location>
</feature>
<dbReference type="InterPro" id="IPR050310">
    <property type="entry name" value="VPS10-sortilin"/>
</dbReference>
<name>A0A812BTT8_ACAPH</name>
<proteinExistence type="predicted"/>
<protein>
    <recommendedName>
        <fullName evidence="3">PKD domain-containing protein</fullName>
    </recommendedName>
</protein>
<dbReference type="Pfam" id="PF18911">
    <property type="entry name" value="PKD_4"/>
    <property type="match status" value="1"/>
</dbReference>
<evidence type="ECO:0000313" key="4">
    <source>
        <dbReference type="EMBL" id="CAE1243734.1"/>
    </source>
</evidence>
<dbReference type="SUPFAM" id="SSF49299">
    <property type="entry name" value="PKD domain"/>
    <property type="match status" value="2"/>
</dbReference>
<dbReference type="Gene3D" id="2.10.70.80">
    <property type="match status" value="1"/>
</dbReference>
<keyword evidence="5" id="KW-1185">Reference proteome</keyword>
<evidence type="ECO:0000259" key="3">
    <source>
        <dbReference type="PROSITE" id="PS50093"/>
    </source>
</evidence>
<dbReference type="SMART" id="SM00089">
    <property type="entry name" value="PKD"/>
    <property type="match status" value="2"/>
</dbReference>
<dbReference type="OrthoDB" id="443634at2759"/>
<keyword evidence="2" id="KW-0472">Membrane</keyword>
<keyword evidence="2" id="KW-0812">Transmembrane</keyword>
<dbReference type="InterPro" id="IPR035986">
    <property type="entry name" value="PKD_dom_sf"/>
</dbReference>
<dbReference type="CDD" id="cd00146">
    <property type="entry name" value="PKD"/>
    <property type="match status" value="2"/>
</dbReference>
<dbReference type="PROSITE" id="PS50093">
    <property type="entry name" value="PKD"/>
    <property type="match status" value="2"/>
</dbReference>
<evidence type="ECO:0000313" key="5">
    <source>
        <dbReference type="Proteomes" id="UP000597762"/>
    </source>
</evidence>
<dbReference type="Proteomes" id="UP000597762">
    <property type="component" value="Unassembled WGS sequence"/>
</dbReference>
<keyword evidence="2" id="KW-1133">Transmembrane helix</keyword>
<dbReference type="PANTHER" id="PTHR12106:SF47">
    <property type="entry name" value="VPS10 DOMAIN-CONTAINING RECEPTOR SORCS3-LIKE"/>
    <property type="match status" value="1"/>
</dbReference>
<dbReference type="GO" id="GO:0005794">
    <property type="term" value="C:Golgi apparatus"/>
    <property type="evidence" value="ECO:0007669"/>
    <property type="project" value="TreeGrafter"/>
</dbReference>
<dbReference type="GO" id="GO:0006892">
    <property type="term" value="P:post-Golgi vesicle-mediated transport"/>
    <property type="evidence" value="ECO:0007669"/>
    <property type="project" value="TreeGrafter"/>
</dbReference>
<organism evidence="4 5">
    <name type="scientific">Acanthosepion pharaonis</name>
    <name type="common">Pharaoh cuttlefish</name>
    <name type="synonym">Sepia pharaonis</name>
    <dbReference type="NCBI Taxonomy" id="158019"/>
    <lineage>
        <taxon>Eukaryota</taxon>
        <taxon>Metazoa</taxon>
        <taxon>Spiralia</taxon>
        <taxon>Lophotrochozoa</taxon>
        <taxon>Mollusca</taxon>
        <taxon>Cephalopoda</taxon>
        <taxon>Coleoidea</taxon>
        <taxon>Decapodiformes</taxon>
        <taxon>Sepiida</taxon>
        <taxon>Sepiina</taxon>
        <taxon>Sepiidae</taxon>
        <taxon>Acanthosepion</taxon>
    </lineage>
</organism>
<feature type="domain" description="PKD" evidence="3">
    <location>
        <begin position="343"/>
        <end position="396"/>
    </location>
</feature>
<dbReference type="Gene3D" id="3.30.60.270">
    <property type="match status" value="1"/>
</dbReference>
<dbReference type="Pfam" id="PF15901">
    <property type="entry name" value="Sortilin_C"/>
    <property type="match status" value="1"/>
</dbReference>
<dbReference type="PANTHER" id="PTHR12106">
    <property type="entry name" value="SORTILIN RELATED"/>
    <property type="match status" value="1"/>
</dbReference>
<accession>A0A812BTT8</accession>